<name>A0A059G2L4_9PROT</name>
<proteinExistence type="predicted"/>
<sequence>MDQRERLQVTGALRAGRARADAPSASSRLQGKLVHTCERQTGRLAPWTRIRPDSSAMALHIRDFREADRAALIALWEACALTRPWNDPDADVDRAVTSRDATILVGTVDDVVFASVMAGHDGHRGWIYYLAVSPDRKARGHGREMMAEAELWLKARGAPKVQLMVRQGNETAAAFYTALGYERQDVTVLGKWLTPSPEAE</sequence>
<dbReference type="RefSeq" id="WP_206741615.1">
    <property type="nucleotide sequence ID" value="NZ_ARYL01000049.1"/>
</dbReference>
<dbReference type="PROSITE" id="PS51186">
    <property type="entry name" value="GNAT"/>
    <property type="match status" value="1"/>
</dbReference>
<keyword evidence="1 4" id="KW-0808">Transferase</keyword>
<dbReference type="PATRIC" id="fig|1280953.3.peg.3761"/>
<dbReference type="InterPro" id="IPR016181">
    <property type="entry name" value="Acyl_CoA_acyltransferase"/>
</dbReference>
<evidence type="ECO:0000256" key="2">
    <source>
        <dbReference type="ARBA" id="ARBA00023315"/>
    </source>
</evidence>
<dbReference type="SUPFAM" id="SSF55729">
    <property type="entry name" value="Acyl-CoA N-acyltransferases (Nat)"/>
    <property type="match status" value="1"/>
</dbReference>
<evidence type="ECO:0000313" key="5">
    <source>
        <dbReference type="Proteomes" id="UP000024942"/>
    </source>
</evidence>
<dbReference type="GO" id="GO:0016747">
    <property type="term" value="F:acyltransferase activity, transferring groups other than amino-acyl groups"/>
    <property type="evidence" value="ECO:0007669"/>
    <property type="project" value="InterPro"/>
</dbReference>
<dbReference type="InterPro" id="IPR000182">
    <property type="entry name" value="GNAT_dom"/>
</dbReference>
<dbReference type="Pfam" id="PF00583">
    <property type="entry name" value="Acetyltransf_1"/>
    <property type="match status" value="1"/>
</dbReference>
<feature type="domain" description="N-acetyltransferase" evidence="3">
    <location>
        <begin position="59"/>
        <end position="200"/>
    </location>
</feature>
<dbReference type="EMBL" id="ARYL01000049">
    <property type="protein sequence ID" value="KDA00800.1"/>
    <property type="molecule type" value="Genomic_DNA"/>
</dbReference>
<comment type="caution">
    <text evidence="4">The sequence shown here is derived from an EMBL/GenBank/DDBJ whole genome shotgun (WGS) entry which is preliminary data.</text>
</comment>
<dbReference type="CDD" id="cd04301">
    <property type="entry name" value="NAT_SF"/>
    <property type="match status" value="1"/>
</dbReference>
<dbReference type="STRING" id="1280953.HOC_18799"/>
<protein>
    <submittedName>
        <fullName evidence="4">Acetyltransferase</fullName>
    </submittedName>
</protein>
<keyword evidence="5" id="KW-1185">Reference proteome</keyword>
<reference evidence="4 5" key="1">
    <citation type="journal article" date="2014" name="Antonie Van Leeuwenhoek">
        <title>Hyphomonas beringensis sp. nov. and Hyphomonas chukchiensis sp. nov., isolated from surface seawater of the Bering Sea and Chukchi Sea.</title>
        <authorList>
            <person name="Li C."/>
            <person name="Lai Q."/>
            <person name="Li G."/>
            <person name="Dong C."/>
            <person name="Wang J."/>
            <person name="Liao Y."/>
            <person name="Shao Z."/>
        </authorList>
    </citation>
    <scope>NUCLEOTIDE SEQUENCE [LARGE SCALE GENOMIC DNA]</scope>
    <source>
        <strain evidence="4 5">SCH89</strain>
    </source>
</reference>
<organism evidence="4 5">
    <name type="scientific">Hyphomonas oceanitis SCH89</name>
    <dbReference type="NCBI Taxonomy" id="1280953"/>
    <lineage>
        <taxon>Bacteria</taxon>
        <taxon>Pseudomonadati</taxon>
        <taxon>Pseudomonadota</taxon>
        <taxon>Alphaproteobacteria</taxon>
        <taxon>Hyphomonadales</taxon>
        <taxon>Hyphomonadaceae</taxon>
        <taxon>Hyphomonas</taxon>
    </lineage>
</organism>
<dbReference type="Proteomes" id="UP000024942">
    <property type="component" value="Unassembled WGS sequence"/>
</dbReference>
<evidence type="ECO:0000259" key="3">
    <source>
        <dbReference type="PROSITE" id="PS51186"/>
    </source>
</evidence>
<keyword evidence="2" id="KW-0012">Acyltransferase</keyword>
<evidence type="ECO:0000256" key="1">
    <source>
        <dbReference type="ARBA" id="ARBA00022679"/>
    </source>
</evidence>
<accession>A0A059G2L4</accession>
<dbReference type="eggNOG" id="COG0456">
    <property type="taxonomic scope" value="Bacteria"/>
</dbReference>
<dbReference type="NCBIfam" id="NF002959">
    <property type="entry name" value="PRK03624.1"/>
    <property type="match status" value="1"/>
</dbReference>
<dbReference type="AlphaFoldDB" id="A0A059G2L4"/>
<evidence type="ECO:0000313" key="4">
    <source>
        <dbReference type="EMBL" id="KDA00800.1"/>
    </source>
</evidence>
<dbReference type="InterPro" id="IPR050832">
    <property type="entry name" value="Bact_Acetyltransf"/>
</dbReference>
<dbReference type="PANTHER" id="PTHR43877">
    <property type="entry name" value="AMINOALKYLPHOSPHONATE N-ACETYLTRANSFERASE-RELATED-RELATED"/>
    <property type="match status" value="1"/>
</dbReference>
<gene>
    <name evidence="4" type="ORF">HOC_18799</name>
</gene>
<dbReference type="Gene3D" id="3.40.630.30">
    <property type="match status" value="1"/>
</dbReference>